<comment type="catalytic activity">
    <reaction evidence="7">
        <text>L-glutamine + H2O = L-glutamate + NH4(+)</text>
        <dbReference type="Rhea" id="RHEA:15889"/>
        <dbReference type="ChEBI" id="CHEBI:15377"/>
        <dbReference type="ChEBI" id="CHEBI:28938"/>
        <dbReference type="ChEBI" id="CHEBI:29985"/>
        <dbReference type="ChEBI" id="CHEBI:58359"/>
        <dbReference type="EC" id="3.5.1.2"/>
    </reaction>
</comment>
<name>A0A6V8PCC9_9ACTN</name>
<evidence type="ECO:0000256" key="7">
    <source>
        <dbReference type="ARBA" id="ARBA00049534"/>
    </source>
</evidence>
<dbReference type="GO" id="GO:0042823">
    <property type="term" value="P:pyridoxal phosphate biosynthetic process"/>
    <property type="evidence" value="ECO:0007669"/>
    <property type="project" value="InterPro"/>
</dbReference>
<dbReference type="Pfam" id="PF01174">
    <property type="entry name" value="SNO"/>
    <property type="match status" value="1"/>
</dbReference>
<dbReference type="GO" id="GO:0004359">
    <property type="term" value="F:glutaminase activity"/>
    <property type="evidence" value="ECO:0007669"/>
    <property type="project" value="UniProtKB-EC"/>
</dbReference>
<dbReference type="SUPFAM" id="SSF52317">
    <property type="entry name" value="Class I glutamine amidotransferase-like"/>
    <property type="match status" value="1"/>
</dbReference>
<reference evidence="8 9" key="1">
    <citation type="journal article" date="2020" name="Front. Microbiol.">
        <title>Single-cell genomics of novel Actinobacteria with the Wood-Ljungdahl pathway discovered in a serpentinizing system.</title>
        <authorList>
            <person name="Merino N."/>
            <person name="Kawai M."/>
            <person name="Boyd E.S."/>
            <person name="Colman D.R."/>
            <person name="McGlynn S.E."/>
            <person name="Nealson K.H."/>
            <person name="Kurokawa K."/>
            <person name="Hongoh Y."/>
        </authorList>
    </citation>
    <scope>NUCLEOTIDE SEQUENCE [LARGE SCALE GENOMIC DNA]</scope>
    <source>
        <strain evidence="8 9">S33</strain>
    </source>
</reference>
<dbReference type="PROSITE" id="PS01236">
    <property type="entry name" value="PDXT_SNO_1"/>
    <property type="match status" value="1"/>
</dbReference>
<evidence type="ECO:0000313" key="9">
    <source>
        <dbReference type="Proteomes" id="UP000591948"/>
    </source>
</evidence>
<keyword evidence="6" id="KW-0456">Lyase</keyword>
<evidence type="ECO:0000256" key="2">
    <source>
        <dbReference type="ARBA" id="ARBA00012918"/>
    </source>
</evidence>
<dbReference type="GO" id="GO:0016829">
    <property type="term" value="F:lyase activity"/>
    <property type="evidence" value="ECO:0007669"/>
    <property type="project" value="UniProtKB-KW"/>
</dbReference>
<gene>
    <name evidence="8" type="ORF">HKBW3S33_01921</name>
</gene>
<dbReference type="EC" id="3.5.1.2" evidence="2"/>
<dbReference type="InterPro" id="IPR029062">
    <property type="entry name" value="Class_I_gatase-like"/>
</dbReference>
<organism evidence="8 9">
    <name type="scientific">Candidatus Hakubella thermalkaliphila</name>
    <dbReference type="NCBI Taxonomy" id="2754717"/>
    <lineage>
        <taxon>Bacteria</taxon>
        <taxon>Bacillati</taxon>
        <taxon>Actinomycetota</taxon>
        <taxon>Actinomycetota incertae sedis</taxon>
        <taxon>Candidatus Hakubellales</taxon>
        <taxon>Candidatus Hakubellaceae</taxon>
        <taxon>Candidatus Hakubella</taxon>
    </lineage>
</organism>
<dbReference type="EMBL" id="BLRY01000253">
    <property type="protein sequence ID" value="GFP28506.1"/>
    <property type="molecule type" value="Genomic_DNA"/>
</dbReference>
<keyword evidence="5" id="KW-0315">Glutamine amidotransferase</keyword>
<keyword evidence="3" id="KW-0378">Hydrolase</keyword>
<sequence>MKIDVLAIQGAVREHETALQRCVADVVLVKKAKQFAGLDGLVIPGGESTTIGRLLVRFSLVEPILQLISQAISDMIMEK</sequence>
<evidence type="ECO:0000256" key="1">
    <source>
        <dbReference type="ARBA" id="ARBA00008345"/>
    </source>
</evidence>
<dbReference type="InterPro" id="IPR021196">
    <property type="entry name" value="PdxT/SNO_CS"/>
</dbReference>
<dbReference type="Gene3D" id="3.40.50.880">
    <property type="match status" value="1"/>
</dbReference>
<evidence type="ECO:0000256" key="5">
    <source>
        <dbReference type="ARBA" id="ARBA00022962"/>
    </source>
</evidence>
<dbReference type="PANTHER" id="PTHR31559">
    <property type="entry name" value="PYRIDOXAL 5'-PHOSPHATE SYNTHASE SUBUNIT SNO"/>
    <property type="match status" value="1"/>
</dbReference>
<dbReference type="PANTHER" id="PTHR31559:SF0">
    <property type="entry name" value="PYRIDOXAL 5'-PHOSPHATE SYNTHASE SUBUNIT SNO1-RELATED"/>
    <property type="match status" value="1"/>
</dbReference>
<evidence type="ECO:0000256" key="4">
    <source>
        <dbReference type="ARBA" id="ARBA00022898"/>
    </source>
</evidence>
<protein>
    <recommendedName>
        <fullName evidence="2">glutaminase</fullName>
        <ecNumber evidence="2">3.5.1.2</ecNumber>
    </recommendedName>
</protein>
<evidence type="ECO:0000256" key="3">
    <source>
        <dbReference type="ARBA" id="ARBA00022801"/>
    </source>
</evidence>
<dbReference type="Proteomes" id="UP000591948">
    <property type="component" value="Unassembled WGS sequence"/>
</dbReference>
<dbReference type="GO" id="GO:1903600">
    <property type="term" value="C:glutaminase complex"/>
    <property type="evidence" value="ECO:0007669"/>
    <property type="project" value="TreeGrafter"/>
</dbReference>
<proteinExistence type="inferred from homology"/>
<dbReference type="GO" id="GO:0008614">
    <property type="term" value="P:pyridoxine metabolic process"/>
    <property type="evidence" value="ECO:0007669"/>
    <property type="project" value="TreeGrafter"/>
</dbReference>
<dbReference type="PROSITE" id="PS51130">
    <property type="entry name" value="PDXT_SNO_2"/>
    <property type="match status" value="1"/>
</dbReference>
<accession>A0A6V8PCC9</accession>
<dbReference type="InterPro" id="IPR002161">
    <property type="entry name" value="PdxT/SNO"/>
</dbReference>
<dbReference type="GO" id="GO:0005829">
    <property type="term" value="C:cytosol"/>
    <property type="evidence" value="ECO:0007669"/>
    <property type="project" value="TreeGrafter"/>
</dbReference>
<evidence type="ECO:0000256" key="6">
    <source>
        <dbReference type="ARBA" id="ARBA00023239"/>
    </source>
</evidence>
<comment type="similarity">
    <text evidence="1">Belongs to the glutaminase PdxT/SNO family.</text>
</comment>
<keyword evidence="4" id="KW-0663">Pyridoxal phosphate</keyword>
<dbReference type="AlphaFoldDB" id="A0A6V8PCC9"/>
<keyword evidence="9" id="KW-1185">Reference proteome</keyword>
<comment type="caution">
    <text evidence="8">The sequence shown here is derived from an EMBL/GenBank/DDBJ whole genome shotgun (WGS) entry which is preliminary data.</text>
</comment>
<evidence type="ECO:0000313" key="8">
    <source>
        <dbReference type="EMBL" id="GFP28506.1"/>
    </source>
</evidence>